<protein>
    <submittedName>
        <fullName evidence="2">Uncharacterized protein</fullName>
    </submittedName>
</protein>
<feature type="region of interest" description="Disordered" evidence="1">
    <location>
        <begin position="33"/>
        <end position="182"/>
    </location>
</feature>
<accession>A0A9D4ZQJ5</accession>
<evidence type="ECO:0000256" key="1">
    <source>
        <dbReference type="SAM" id="MobiDB-lite"/>
    </source>
</evidence>
<gene>
    <name evidence="2" type="ORF">GOP47_0000252</name>
</gene>
<feature type="region of interest" description="Disordered" evidence="1">
    <location>
        <begin position="410"/>
        <end position="439"/>
    </location>
</feature>
<dbReference type="SMART" id="SM00028">
    <property type="entry name" value="TPR"/>
    <property type="match status" value="3"/>
</dbReference>
<name>A0A9D4ZQJ5_ADICA</name>
<feature type="compositionally biased region" description="Polar residues" evidence="1">
    <location>
        <begin position="158"/>
        <end position="174"/>
    </location>
</feature>
<keyword evidence="3" id="KW-1185">Reference proteome</keyword>
<dbReference type="Gene3D" id="1.25.40.10">
    <property type="entry name" value="Tetratricopeptide repeat domain"/>
    <property type="match status" value="1"/>
</dbReference>
<evidence type="ECO:0000313" key="3">
    <source>
        <dbReference type="Proteomes" id="UP000886520"/>
    </source>
</evidence>
<feature type="compositionally biased region" description="Low complexity" evidence="1">
    <location>
        <begin position="237"/>
        <end position="248"/>
    </location>
</feature>
<reference evidence="2" key="1">
    <citation type="submission" date="2021-01" db="EMBL/GenBank/DDBJ databases">
        <title>Adiantum capillus-veneris genome.</title>
        <authorList>
            <person name="Fang Y."/>
            <person name="Liao Q."/>
        </authorList>
    </citation>
    <scope>NUCLEOTIDE SEQUENCE</scope>
    <source>
        <strain evidence="2">H3</strain>
        <tissue evidence="2">Leaf</tissue>
    </source>
</reference>
<organism evidence="2 3">
    <name type="scientific">Adiantum capillus-veneris</name>
    <name type="common">Maidenhair fern</name>
    <dbReference type="NCBI Taxonomy" id="13818"/>
    <lineage>
        <taxon>Eukaryota</taxon>
        <taxon>Viridiplantae</taxon>
        <taxon>Streptophyta</taxon>
        <taxon>Embryophyta</taxon>
        <taxon>Tracheophyta</taxon>
        <taxon>Polypodiopsida</taxon>
        <taxon>Polypodiidae</taxon>
        <taxon>Polypodiales</taxon>
        <taxon>Pteridineae</taxon>
        <taxon>Pteridaceae</taxon>
        <taxon>Vittarioideae</taxon>
        <taxon>Adiantum</taxon>
    </lineage>
</organism>
<sequence length="558" mass="58505">MNQRGRSDNAQRAAGSFNNHEFDFGLGSAFARSSTSGSLNAQRHQNASAKNTYGGAGGGEGGASQKPSSSSSSSWTWSSSSAPSSSSASSTSSVPRSSQSSSASGALHAPSRSMVGDITGKTWGAMDNISRGTTGKSGLVSGLSRGASPDLFVDLLGSSRSYTPSSNSKPQQQALHAPKGSTFSNLEAMAASLPKGVPLKDMKVSRPYQTDEMGDFISADRVKKTNTEDEGWAAFESLSSSKPSSGSSDPAKVPQWPSPYSSGGDPFGDFEGIPSAKVSSFPATNTTADPFTASSYVAKSSSTSSDDFFNFASAAPAKAPAPKRADTSSFSNSIDVDPFAFLGSSKLSASQPINTQDVESDPFESVLGKVASASSQVKQVDPVLETLWGSTKSQPGLATQSVSDDWGVETNFGASDHTETTTELDGLPPPPPGVSGGLSKEKGLEYYKQGQFADAIKWLSWAEILLHQNGEASQIIEVLTCRSSCLKEAGEYKKAVADCSKVIELDNGNTAILLQRALLYESMEKYKLGIADLKEVLKREPQNRVANNTLARLKKMGD</sequence>
<proteinExistence type="predicted"/>
<comment type="caution">
    <text evidence="2">The sequence shown here is derived from an EMBL/GenBank/DDBJ whole genome shotgun (WGS) entry which is preliminary data.</text>
</comment>
<feature type="region of interest" description="Disordered" evidence="1">
    <location>
        <begin position="1"/>
        <end position="21"/>
    </location>
</feature>
<dbReference type="SUPFAM" id="SSF48452">
    <property type="entry name" value="TPR-like"/>
    <property type="match status" value="1"/>
</dbReference>
<dbReference type="InterPro" id="IPR011990">
    <property type="entry name" value="TPR-like_helical_dom_sf"/>
</dbReference>
<dbReference type="AlphaFoldDB" id="A0A9D4ZQJ5"/>
<dbReference type="Pfam" id="PF13181">
    <property type="entry name" value="TPR_8"/>
    <property type="match status" value="1"/>
</dbReference>
<dbReference type="InterPro" id="IPR019734">
    <property type="entry name" value="TPR_rpt"/>
</dbReference>
<dbReference type="Proteomes" id="UP000886520">
    <property type="component" value="Chromosome 1"/>
</dbReference>
<dbReference type="PANTHER" id="PTHR47697">
    <property type="entry name" value="OS03G0340700 PROTEIN"/>
    <property type="match status" value="1"/>
</dbReference>
<feature type="compositionally biased region" description="Low complexity" evidence="1">
    <location>
        <begin position="63"/>
        <end position="104"/>
    </location>
</feature>
<dbReference type="OrthoDB" id="1872379at2759"/>
<dbReference type="PANTHER" id="PTHR47697:SF1">
    <property type="entry name" value="OS03G0340700 PROTEIN"/>
    <property type="match status" value="1"/>
</dbReference>
<dbReference type="EMBL" id="JABFUD020000001">
    <property type="protein sequence ID" value="KAI5084083.1"/>
    <property type="molecule type" value="Genomic_DNA"/>
</dbReference>
<evidence type="ECO:0000313" key="2">
    <source>
        <dbReference type="EMBL" id="KAI5084083.1"/>
    </source>
</evidence>
<feature type="region of interest" description="Disordered" evidence="1">
    <location>
        <begin position="233"/>
        <end position="284"/>
    </location>
</feature>
<feature type="compositionally biased region" description="Polar residues" evidence="1">
    <location>
        <begin position="33"/>
        <end position="51"/>
    </location>
</feature>